<reference evidence="2" key="1">
    <citation type="submission" date="2022-04" db="EMBL/GenBank/DDBJ databases">
        <title>Carnegiea gigantea Genome sequencing and assembly v2.</title>
        <authorList>
            <person name="Copetti D."/>
            <person name="Sanderson M.J."/>
            <person name="Burquez A."/>
            <person name="Wojciechowski M.F."/>
        </authorList>
    </citation>
    <scope>NUCLEOTIDE SEQUENCE</scope>
    <source>
        <strain evidence="2">SGP5-SGP5p</strain>
        <tissue evidence="2">Aerial part</tissue>
    </source>
</reference>
<dbReference type="EMBL" id="JAKOGI010002181">
    <property type="protein sequence ID" value="KAJ8422678.1"/>
    <property type="molecule type" value="Genomic_DNA"/>
</dbReference>
<proteinExistence type="predicted"/>
<dbReference type="Proteomes" id="UP001153076">
    <property type="component" value="Unassembled WGS sequence"/>
</dbReference>
<protein>
    <recommendedName>
        <fullName evidence="1">FAR1 domain-containing protein</fullName>
    </recommendedName>
</protein>
<dbReference type="PANTHER" id="PTHR46328:SF27">
    <property type="entry name" value="OS12G0287500 PROTEIN"/>
    <property type="match status" value="1"/>
</dbReference>
<name>A0A9Q1GQ95_9CARY</name>
<dbReference type="PANTHER" id="PTHR46328">
    <property type="entry name" value="FAR-RED IMPAIRED RESPONSIVE (FAR1) FAMILY PROTEIN-RELATED"/>
    <property type="match status" value="1"/>
</dbReference>
<accession>A0A9Q1GQ95</accession>
<organism evidence="2 3">
    <name type="scientific">Carnegiea gigantea</name>
    <dbReference type="NCBI Taxonomy" id="171969"/>
    <lineage>
        <taxon>Eukaryota</taxon>
        <taxon>Viridiplantae</taxon>
        <taxon>Streptophyta</taxon>
        <taxon>Embryophyta</taxon>
        <taxon>Tracheophyta</taxon>
        <taxon>Spermatophyta</taxon>
        <taxon>Magnoliopsida</taxon>
        <taxon>eudicotyledons</taxon>
        <taxon>Gunneridae</taxon>
        <taxon>Pentapetalae</taxon>
        <taxon>Caryophyllales</taxon>
        <taxon>Cactineae</taxon>
        <taxon>Cactaceae</taxon>
        <taxon>Cactoideae</taxon>
        <taxon>Echinocereeae</taxon>
        <taxon>Carnegiea</taxon>
    </lineage>
</organism>
<evidence type="ECO:0000259" key="1">
    <source>
        <dbReference type="Pfam" id="PF03101"/>
    </source>
</evidence>
<gene>
    <name evidence="2" type="ORF">Cgig2_025367</name>
</gene>
<comment type="caution">
    <text evidence="2">The sequence shown here is derived from an EMBL/GenBank/DDBJ whole genome shotgun (WGS) entry which is preliminary data.</text>
</comment>
<evidence type="ECO:0000313" key="3">
    <source>
        <dbReference type="Proteomes" id="UP001153076"/>
    </source>
</evidence>
<feature type="domain" description="FAR1" evidence="1">
    <location>
        <begin position="71"/>
        <end position="144"/>
    </location>
</feature>
<keyword evidence="3" id="KW-1185">Reference proteome</keyword>
<dbReference type="Pfam" id="PF03101">
    <property type="entry name" value="FAR1"/>
    <property type="match status" value="1"/>
</dbReference>
<evidence type="ECO:0000313" key="2">
    <source>
        <dbReference type="EMBL" id="KAJ8422678.1"/>
    </source>
</evidence>
<dbReference type="InterPro" id="IPR004330">
    <property type="entry name" value="FAR1_DNA_bnd_dom"/>
</dbReference>
<sequence>MASSLKNPYPLTGDVPYLTEPESPPLEVPVLETSYNMNATLKGGEKCNNLAREELKPKEGLKFSNLDKCEKFYKSYAHHIGFSICKWSSKKGKEGVQKRASTNVNPNQKVKLTKEGCNAMVGFKRTTNGTFVLFRFHEGHTNSLATPRKRHGKTLRELPTYYIVNQWTKIAASKSIFNVDGTLLEGHS</sequence>
<dbReference type="OrthoDB" id="691593at2759"/>
<dbReference type="AlphaFoldDB" id="A0A9Q1GQ95"/>